<evidence type="ECO:0000256" key="5">
    <source>
        <dbReference type="HAMAP-Rule" id="MF_00902"/>
    </source>
</evidence>
<comment type="function">
    <text evidence="5">Part of the twin-arginine translocation (Tat) system that transports large folded proteins containing a characteristic twin-arginine motif in their signal peptide across membranes.</text>
</comment>
<keyword evidence="5" id="KW-0813">Transport</keyword>
<dbReference type="EMBL" id="OMOD01000196">
    <property type="protein sequence ID" value="SPF49965.1"/>
    <property type="molecule type" value="Genomic_DNA"/>
</dbReference>
<keyword evidence="2 5" id="KW-0812">Transmembrane</keyword>
<feature type="transmembrane region" description="Helical" evidence="5">
    <location>
        <begin position="208"/>
        <end position="223"/>
    </location>
</feature>
<proteinExistence type="inferred from homology"/>
<evidence type="ECO:0000313" key="6">
    <source>
        <dbReference type="EMBL" id="SPF49965.1"/>
    </source>
</evidence>
<dbReference type="NCBIfam" id="TIGR00945">
    <property type="entry name" value="tatC"/>
    <property type="match status" value="1"/>
</dbReference>
<dbReference type="GO" id="GO:0043953">
    <property type="term" value="P:protein transport by the Tat complex"/>
    <property type="evidence" value="ECO:0007669"/>
    <property type="project" value="UniProtKB-UniRule"/>
</dbReference>
<organism evidence="6 7">
    <name type="scientific">Candidatus Sulfotelmatobacter kueseliae</name>
    <dbReference type="NCBI Taxonomy" id="2042962"/>
    <lineage>
        <taxon>Bacteria</taxon>
        <taxon>Pseudomonadati</taxon>
        <taxon>Acidobacteriota</taxon>
        <taxon>Terriglobia</taxon>
        <taxon>Terriglobales</taxon>
        <taxon>Candidatus Korobacteraceae</taxon>
        <taxon>Candidatus Sulfotelmatobacter</taxon>
    </lineage>
</organism>
<sequence>MPEIAAAPSSGEREPEPMPTMGFLDHLQELRDRVIRSIIAIAVGAVACWGYRERIYAVMQRPIMDALKKNGLSEKLVYLNPTEPFNLYLKIAALAGLFLTSPYVLYQVWMFISPGLYRREKRYVMPFMISTITLFTLGGYFGYKVAYPRALEFLIDFSRQFQPMITIGEYTQLFLSIVLGMGLIFEMPILVFFLSFMGILSPGFMLKHFRYAILIIFIIAAIVTPTPDIFNMCVFASPMLGLYALSVGVAWLVHPKQRQARKEKQAQS</sequence>
<keyword evidence="3 5" id="KW-1133">Transmembrane helix</keyword>
<feature type="transmembrane region" description="Helical" evidence="5">
    <location>
        <begin position="87"/>
        <end position="111"/>
    </location>
</feature>
<dbReference type="AlphaFoldDB" id="A0A2U3LDG1"/>
<dbReference type="OrthoDB" id="9777044at2"/>
<keyword evidence="4 5" id="KW-0472">Membrane</keyword>
<name>A0A2U3LDG1_9BACT</name>
<dbReference type="PANTHER" id="PTHR30371">
    <property type="entry name" value="SEC-INDEPENDENT PROTEIN TRANSLOCASE PROTEIN TATC"/>
    <property type="match status" value="1"/>
</dbReference>
<feature type="transmembrane region" description="Helical" evidence="5">
    <location>
        <begin position="34"/>
        <end position="52"/>
    </location>
</feature>
<dbReference type="Pfam" id="PF00902">
    <property type="entry name" value="TatC"/>
    <property type="match status" value="1"/>
</dbReference>
<keyword evidence="5" id="KW-1003">Cell membrane</keyword>
<evidence type="ECO:0000256" key="3">
    <source>
        <dbReference type="ARBA" id="ARBA00022989"/>
    </source>
</evidence>
<dbReference type="Proteomes" id="UP000238701">
    <property type="component" value="Unassembled WGS sequence"/>
</dbReference>
<reference evidence="7" key="1">
    <citation type="submission" date="2018-02" db="EMBL/GenBank/DDBJ databases">
        <authorList>
            <person name="Hausmann B."/>
        </authorList>
    </citation>
    <scope>NUCLEOTIDE SEQUENCE [LARGE SCALE GENOMIC DNA]</scope>
    <source>
        <strain evidence="7">Peat soil MAG SbA1</strain>
    </source>
</reference>
<gene>
    <name evidence="5 6" type="primary">tatC</name>
    <name evidence="6" type="ORF">SBA1_970002</name>
</gene>
<keyword evidence="5" id="KW-0653">Protein transport</keyword>
<evidence type="ECO:0000256" key="1">
    <source>
        <dbReference type="ARBA" id="ARBA00004141"/>
    </source>
</evidence>
<accession>A0A2U3LDG1</accession>
<evidence type="ECO:0000256" key="2">
    <source>
        <dbReference type="ARBA" id="ARBA00022692"/>
    </source>
</evidence>
<dbReference type="GO" id="GO:0009977">
    <property type="term" value="F:proton motive force dependent protein transmembrane transporter activity"/>
    <property type="evidence" value="ECO:0007669"/>
    <property type="project" value="TreeGrafter"/>
</dbReference>
<protein>
    <recommendedName>
        <fullName evidence="5">Sec-independent protein translocase protein TatC</fullName>
    </recommendedName>
</protein>
<dbReference type="GO" id="GO:0033281">
    <property type="term" value="C:TAT protein transport complex"/>
    <property type="evidence" value="ECO:0007669"/>
    <property type="project" value="UniProtKB-UniRule"/>
</dbReference>
<dbReference type="PROSITE" id="PS01218">
    <property type="entry name" value="TATC"/>
    <property type="match status" value="1"/>
</dbReference>
<dbReference type="PRINTS" id="PR01840">
    <property type="entry name" value="TATCFAMILY"/>
</dbReference>
<keyword evidence="5" id="KW-0811">Translocation</keyword>
<comment type="similarity">
    <text evidence="5">Belongs to the TatC family.</text>
</comment>
<dbReference type="GO" id="GO:0065002">
    <property type="term" value="P:intracellular protein transmembrane transport"/>
    <property type="evidence" value="ECO:0007669"/>
    <property type="project" value="TreeGrafter"/>
</dbReference>
<evidence type="ECO:0000256" key="4">
    <source>
        <dbReference type="ARBA" id="ARBA00023136"/>
    </source>
</evidence>
<dbReference type="InterPro" id="IPR002033">
    <property type="entry name" value="TatC"/>
</dbReference>
<dbReference type="PANTHER" id="PTHR30371:SF0">
    <property type="entry name" value="SEC-INDEPENDENT PROTEIN TRANSLOCASE PROTEIN TATC, CHLOROPLASTIC-RELATED"/>
    <property type="match status" value="1"/>
</dbReference>
<dbReference type="HAMAP" id="MF_00902">
    <property type="entry name" value="TatC"/>
    <property type="match status" value="1"/>
</dbReference>
<feature type="transmembrane region" description="Helical" evidence="5">
    <location>
        <begin position="173"/>
        <end position="196"/>
    </location>
</feature>
<feature type="transmembrane region" description="Helical" evidence="5">
    <location>
        <begin position="123"/>
        <end position="143"/>
    </location>
</feature>
<comment type="subunit">
    <text evidence="5">Forms a complex with TatA.</text>
</comment>
<feature type="transmembrane region" description="Helical" evidence="5">
    <location>
        <begin position="229"/>
        <end position="253"/>
    </location>
</feature>
<evidence type="ECO:0000313" key="7">
    <source>
        <dbReference type="Proteomes" id="UP000238701"/>
    </source>
</evidence>
<dbReference type="InterPro" id="IPR019820">
    <property type="entry name" value="Sec-indep_translocase_CS"/>
</dbReference>
<comment type="subcellular location">
    <subcellularLocation>
        <location evidence="5">Cell membrane</location>
        <topology evidence="5">Multi-pass membrane protein</topology>
    </subcellularLocation>
    <subcellularLocation>
        <location evidence="1">Membrane</location>
        <topology evidence="1">Multi-pass membrane protein</topology>
    </subcellularLocation>
</comment>